<dbReference type="Gene3D" id="1.10.10.10">
    <property type="entry name" value="Winged helix-like DNA-binding domain superfamily/Winged helix DNA-binding domain"/>
    <property type="match status" value="1"/>
</dbReference>
<gene>
    <name evidence="2" type="ORF">DXC51_04425</name>
</gene>
<dbReference type="AlphaFoldDB" id="A0A3E3IBA2"/>
<organism evidence="2 3">
    <name type="scientific">Eisenbergiella massiliensis</name>
    <dbReference type="NCBI Taxonomy" id="1720294"/>
    <lineage>
        <taxon>Bacteria</taxon>
        <taxon>Bacillati</taxon>
        <taxon>Bacillota</taxon>
        <taxon>Clostridia</taxon>
        <taxon>Lachnospirales</taxon>
        <taxon>Lachnospiraceae</taxon>
        <taxon>Eisenbergiella</taxon>
    </lineage>
</organism>
<evidence type="ECO:0000313" key="2">
    <source>
        <dbReference type="EMBL" id="RGE64313.1"/>
    </source>
</evidence>
<dbReference type="PANTHER" id="PTHR33169:SF14">
    <property type="entry name" value="TRANSCRIPTIONAL REGULATOR RV3488"/>
    <property type="match status" value="1"/>
</dbReference>
<reference evidence="2" key="1">
    <citation type="submission" date="2018-08" db="EMBL/GenBank/DDBJ databases">
        <title>A genome reference for cultivated species of the human gut microbiota.</title>
        <authorList>
            <person name="Zou Y."/>
            <person name="Xue W."/>
            <person name="Luo G."/>
        </authorList>
    </citation>
    <scope>NUCLEOTIDE SEQUENCE [LARGE SCALE GENOMIC DNA]</scope>
    <source>
        <strain evidence="2">TF05-5AC</strain>
    </source>
</reference>
<dbReference type="InterPro" id="IPR036388">
    <property type="entry name" value="WH-like_DNA-bd_sf"/>
</dbReference>
<dbReference type="InterPro" id="IPR052509">
    <property type="entry name" value="Metal_resp_DNA-bind_regulator"/>
</dbReference>
<dbReference type="Pfam" id="PF03551">
    <property type="entry name" value="PadR"/>
    <property type="match status" value="1"/>
</dbReference>
<dbReference type="SUPFAM" id="SSF46785">
    <property type="entry name" value="Winged helix' DNA-binding domain"/>
    <property type="match status" value="1"/>
</dbReference>
<evidence type="ECO:0000313" key="3">
    <source>
        <dbReference type="Proteomes" id="UP000260812"/>
    </source>
</evidence>
<evidence type="ECO:0000259" key="1">
    <source>
        <dbReference type="Pfam" id="PF03551"/>
    </source>
</evidence>
<feature type="domain" description="Transcription regulator PadR N-terminal" evidence="1">
    <location>
        <begin position="14"/>
        <end position="88"/>
    </location>
</feature>
<sequence>MDKKMMAVGTSMLLLKLLEKEDMYGYQMIKELEERSESVFSLKEGTLYPLLHTLELQGDIESFEQPAPTGRIRRYYRITPDGRKTLTEKKEEWKTYEKAVNLVLGGVSHA</sequence>
<comment type="caution">
    <text evidence="2">The sequence shown here is derived from an EMBL/GenBank/DDBJ whole genome shotgun (WGS) entry which is preliminary data.</text>
</comment>
<dbReference type="EMBL" id="QVLV01000002">
    <property type="protein sequence ID" value="RGE64313.1"/>
    <property type="molecule type" value="Genomic_DNA"/>
</dbReference>
<keyword evidence="3" id="KW-1185">Reference proteome</keyword>
<dbReference type="Proteomes" id="UP000260812">
    <property type="component" value="Unassembled WGS sequence"/>
</dbReference>
<dbReference type="GeneID" id="97986150"/>
<dbReference type="InterPro" id="IPR005149">
    <property type="entry name" value="Tscrpt_reg_PadR_N"/>
</dbReference>
<dbReference type="RefSeq" id="WP_117543879.1">
    <property type="nucleotide sequence ID" value="NZ_QVLV01000002.1"/>
</dbReference>
<dbReference type="PANTHER" id="PTHR33169">
    <property type="entry name" value="PADR-FAMILY TRANSCRIPTIONAL REGULATOR"/>
    <property type="match status" value="1"/>
</dbReference>
<dbReference type="InterPro" id="IPR036390">
    <property type="entry name" value="WH_DNA-bd_sf"/>
</dbReference>
<accession>A0A3E3IBA2</accession>
<proteinExistence type="predicted"/>
<protein>
    <submittedName>
        <fullName evidence="2">PadR family transcriptional regulator</fullName>
    </submittedName>
</protein>
<name>A0A3E3IBA2_9FIRM</name>